<evidence type="ECO:0000259" key="4">
    <source>
        <dbReference type="PROSITE" id="PS01124"/>
    </source>
</evidence>
<dbReference type="Pfam" id="PF12833">
    <property type="entry name" value="HTH_18"/>
    <property type="match status" value="1"/>
</dbReference>
<feature type="domain" description="HTH araC/xylS-type" evidence="4">
    <location>
        <begin position="229"/>
        <end position="327"/>
    </location>
</feature>
<gene>
    <name evidence="5" type="ORF">dnm_086560</name>
</gene>
<dbReference type="EMBL" id="CP061800">
    <property type="protein sequence ID" value="QTA92573.1"/>
    <property type="molecule type" value="Genomic_DNA"/>
</dbReference>
<dbReference type="SMART" id="SM00342">
    <property type="entry name" value="HTH_ARAC"/>
    <property type="match status" value="1"/>
</dbReference>
<evidence type="ECO:0000256" key="1">
    <source>
        <dbReference type="ARBA" id="ARBA00023015"/>
    </source>
</evidence>
<dbReference type="RefSeq" id="WP_207679878.1">
    <property type="nucleotide sequence ID" value="NZ_CP061800.1"/>
</dbReference>
<keyword evidence="1" id="KW-0805">Transcription regulation</keyword>
<evidence type="ECO:0000313" key="6">
    <source>
        <dbReference type="Proteomes" id="UP000663722"/>
    </source>
</evidence>
<keyword evidence="3" id="KW-0804">Transcription</keyword>
<dbReference type="AlphaFoldDB" id="A0A975BVU4"/>
<dbReference type="InterPro" id="IPR020449">
    <property type="entry name" value="Tscrpt_reg_AraC-type_HTH"/>
</dbReference>
<evidence type="ECO:0000256" key="2">
    <source>
        <dbReference type="ARBA" id="ARBA00023125"/>
    </source>
</evidence>
<dbReference type="InterPro" id="IPR018060">
    <property type="entry name" value="HTH_AraC"/>
</dbReference>
<keyword evidence="6" id="KW-1185">Reference proteome</keyword>
<dbReference type="GO" id="GO:0043565">
    <property type="term" value="F:sequence-specific DNA binding"/>
    <property type="evidence" value="ECO:0007669"/>
    <property type="project" value="InterPro"/>
</dbReference>
<proteinExistence type="predicted"/>
<dbReference type="InterPro" id="IPR053142">
    <property type="entry name" value="PchR_regulatory_protein"/>
</dbReference>
<keyword evidence="2 5" id="KW-0238">DNA-binding</keyword>
<dbReference type="Gene3D" id="1.10.10.60">
    <property type="entry name" value="Homeodomain-like"/>
    <property type="match status" value="2"/>
</dbReference>
<dbReference type="PANTHER" id="PTHR47893">
    <property type="entry name" value="REGULATORY PROTEIN PCHR"/>
    <property type="match status" value="1"/>
</dbReference>
<dbReference type="Proteomes" id="UP000663722">
    <property type="component" value="Chromosome"/>
</dbReference>
<reference evidence="5" key="1">
    <citation type="journal article" date="2021" name="Microb. Physiol.">
        <title>Proteogenomic Insights into the Physiology of Marine, Sulfate-Reducing, Filamentous Desulfonema limicola and Desulfonema magnum.</title>
        <authorList>
            <person name="Schnaars V."/>
            <person name="Wohlbrand L."/>
            <person name="Scheve S."/>
            <person name="Hinrichs C."/>
            <person name="Reinhardt R."/>
            <person name="Rabus R."/>
        </authorList>
    </citation>
    <scope>NUCLEOTIDE SEQUENCE</scope>
    <source>
        <strain evidence="5">4be13</strain>
    </source>
</reference>
<dbReference type="KEGG" id="dmm:dnm_086560"/>
<dbReference type="PANTHER" id="PTHR47893:SF1">
    <property type="entry name" value="REGULATORY PROTEIN PCHR"/>
    <property type="match status" value="1"/>
</dbReference>
<dbReference type="GO" id="GO:0003700">
    <property type="term" value="F:DNA-binding transcription factor activity"/>
    <property type="evidence" value="ECO:0007669"/>
    <property type="project" value="InterPro"/>
</dbReference>
<sequence length="327" mass="37682">MHSNLFIKNKSGEFEDWLTIPHVPKSETCWQVPEETGRGTLREIRFQSGIQLYIADYHTLETFVSKNEDHISAFGFRFCLSGRMRLRVGCFKDDLIIREGQSGFFYFSDTSGFHEEKSGFHNCRVLILIDPETFVSLMADEVHQLPVKFRISASEAYCDSFNSEDIVTPAMRMILEQIIHCPYSGTARRFFIEAKALELIACKLDQQKPVQCQPENIPALKTSDVNMVRYAGKLLSENLQEPPGIIELAKTLGISRTKLYYDFKRFYGTSPSEYLRTRRIEKARTLVEDGDMNLTEIAYFLGYSSSSHFGRAFRQYFGMAPSHYCHK</sequence>
<name>A0A975BVU4_9BACT</name>
<protein>
    <submittedName>
        <fullName evidence="5">DNA-binding HTH domain-containing protein</fullName>
    </submittedName>
</protein>
<evidence type="ECO:0000256" key="3">
    <source>
        <dbReference type="ARBA" id="ARBA00023163"/>
    </source>
</evidence>
<accession>A0A975BVU4</accession>
<dbReference type="InterPro" id="IPR009057">
    <property type="entry name" value="Homeodomain-like_sf"/>
</dbReference>
<dbReference type="PRINTS" id="PR00032">
    <property type="entry name" value="HTHARAC"/>
</dbReference>
<dbReference type="SUPFAM" id="SSF46689">
    <property type="entry name" value="Homeodomain-like"/>
    <property type="match status" value="2"/>
</dbReference>
<evidence type="ECO:0000313" key="5">
    <source>
        <dbReference type="EMBL" id="QTA92573.1"/>
    </source>
</evidence>
<organism evidence="5 6">
    <name type="scientific">Desulfonema magnum</name>
    <dbReference type="NCBI Taxonomy" id="45655"/>
    <lineage>
        <taxon>Bacteria</taxon>
        <taxon>Pseudomonadati</taxon>
        <taxon>Thermodesulfobacteriota</taxon>
        <taxon>Desulfobacteria</taxon>
        <taxon>Desulfobacterales</taxon>
        <taxon>Desulfococcaceae</taxon>
        <taxon>Desulfonema</taxon>
    </lineage>
</organism>
<dbReference type="PROSITE" id="PS01124">
    <property type="entry name" value="HTH_ARAC_FAMILY_2"/>
    <property type="match status" value="1"/>
</dbReference>